<organism evidence="1 2">
    <name type="scientific">Pseudomonas syringae pv. persicae</name>
    <dbReference type="NCBI Taxonomy" id="237306"/>
    <lineage>
        <taxon>Bacteria</taxon>
        <taxon>Pseudomonadati</taxon>
        <taxon>Pseudomonadota</taxon>
        <taxon>Gammaproteobacteria</taxon>
        <taxon>Pseudomonadales</taxon>
        <taxon>Pseudomonadaceae</taxon>
        <taxon>Pseudomonas</taxon>
    </lineage>
</organism>
<name>A0A3M3ZWQ7_9PSED</name>
<evidence type="ECO:0000313" key="1">
    <source>
        <dbReference type="EMBL" id="RMO98573.1"/>
    </source>
</evidence>
<dbReference type="AlphaFoldDB" id="A0A3M3ZWQ7"/>
<protein>
    <submittedName>
        <fullName evidence="1">Uncharacterized protein</fullName>
    </submittedName>
</protein>
<sequence>MMTRSSGSTPFFNWCEVSTMRDLLRKQWFELRERMMGQVDSHSSISLRLPGEQGMWLGKLDDLAPQAVAFSDSAEDERQTHAAIYRVRADVGAILIGGGAFAKSLVDFGGVLPILFDEQARHIGHMGSPASADRPLAHALTRGGNAAVIDGIPAVMGTTGPRMVLNAELFEKCAKAYTLAKACGAHLTLLPWWVVLVANGRLMKDEKRAAQCFAEGKIPPETRGY</sequence>
<comment type="caution">
    <text evidence="1">The sequence shown here is derived from an EMBL/GenBank/DDBJ whole genome shotgun (WGS) entry which is preliminary data.</text>
</comment>
<dbReference type="EMBL" id="RBQE01000510">
    <property type="protein sequence ID" value="RMO98573.1"/>
    <property type="molecule type" value="Genomic_DNA"/>
</dbReference>
<proteinExistence type="predicted"/>
<evidence type="ECO:0000313" key="2">
    <source>
        <dbReference type="Proteomes" id="UP000281604"/>
    </source>
</evidence>
<accession>A0A3M3ZWQ7</accession>
<reference evidence="1 2" key="1">
    <citation type="submission" date="2018-08" db="EMBL/GenBank/DDBJ databases">
        <title>Recombination of ecologically and evolutionarily significant loci maintains genetic cohesion in the Pseudomonas syringae species complex.</title>
        <authorList>
            <person name="Dillon M."/>
            <person name="Thakur S."/>
            <person name="Almeida R.N.D."/>
            <person name="Weir B.S."/>
            <person name="Guttman D.S."/>
        </authorList>
    </citation>
    <scope>NUCLEOTIDE SEQUENCE [LARGE SCALE GENOMIC DNA]</scope>
    <source>
        <strain evidence="1 2">ICMP 3706</strain>
    </source>
</reference>
<gene>
    <name evidence="1" type="ORF">ALQ30_04988</name>
</gene>
<dbReference type="Proteomes" id="UP000281604">
    <property type="component" value="Unassembled WGS sequence"/>
</dbReference>